<evidence type="ECO:0000256" key="1">
    <source>
        <dbReference type="ARBA" id="ARBA00022737"/>
    </source>
</evidence>
<dbReference type="InterPro" id="IPR036388">
    <property type="entry name" value="WH-like_DNA-bd_sf"/>
</dbReference>
<evidence type="ECO:0000259" key="3">
    <source>
        <dbReference type="Pfam" id="PF23559"/>
    </source>
</evidence>
<evidence type="ECO:0000256" key="2">
    <source>
        <dbReference type="ARBA" id="ARBA00022821"/>
    </source>
</evidence>
<reference evidence="4 5" key="1">
    <citation type="submission" date="2019-11" db="EMBL/GenBank/DDBJ databases">
        <title>Whole genome sequence of Oryza granulata.</title>
        <authorList>
            <person name="Li W."/>
        </authorList>
    </citation>
    <scope>NUCLEOTIDE SEQUENCE [LARGE SCALE GENOMIC DNA]</scope>
    <source>
        <strain evidence="5">cv. Menghai</strain>
        <tissue evidence="4">Leaf</tissue>
    </source>
</reference>
<dbReference type="Pfam" id="PF23559">
    <property type="entry name" value="WHD_DRP"/>
    <property type="match status" value="1"/>
</dbReference>
<keyword evidence="2" id="KW-0611">Plant defense</keyword>
<dbReference type="Proteomes" id="UP000479710">
    <property type="component" value="Unassembled WGS sequence"/>
</dbReference>
<dbReference type="AlphaFoldDB" id="A0A6G1CC15"/>
<dbReference type="InterPro" id="IPR044974">
    <property type="entry name" value="Disease_R_plants"/>
</dbReference>
<sequence length="202" mass="23168">MEDCIDAFTTRVGRNNGGPTGFKGFFHKFKKLKARHKIASEIDELKARAMELITKEDEDSYAQLKVVSLVGSGGLEDYEIDKQQLINRWAAEEFIHEEQGRRTYEVGERYFHDLIDRSLIQPVDVKYGQVEVCRVHDIILDFIACKAAEENFVTSLDTADFGKISDRKPCYYSVPDLPGDQAFIEKHFHTMAIEVEAMDPRN</sequence>
<proteinExistence type="predicted"/>
<dbReference type="OrthoDB" id="687203at2759"/>
<accession>A0A6G1CC15</accession>
<dbReference type="Gene3D" id="1.10.10.10">
    <property type="entry name" value="Winged helix-like DNA-binding domain superfamily/Winged helix DNA-binding domain"/>
    <property type="match status" value="1"/>
</dbReference>
<gene>
    <name evidence="4" type="ORF">E2562_000418</name>
</gene>
<dbReference type="InterPro" id="IPR058922">
    <property type="entry name" value="WHD_DRP"/>
</dbReference>
<comment type="caution">
    <text evidence="4">The sequence shown here is derived from an EMBL/GenBank/DDBJ whole genome shotgun (WGS) entry which is preliminary data.</text>
</comment>
<dbReference type="EMBL" id="SPHZ02000009">
    <property type="protein sequence ID" value="KAF0897702.1"/>
    <property type="molecule type" value="Genomic_DNA"/>
</dbReference>
<protein>
    <recommendedName>
        <fullName evidence="3">Disease resistance protein winged helix domain-containing protein</fullName>
    </recommendedName>
</protein>
<dbReference type="Gene3D" id="1.20.5.4130">
    <property type="match status" value="1"/>
</dbReference>
<name>A0A6G1CC15_9ORYZ</name>
<dbReference type="PANTHER" id="PTHR23155">
    <property type="entry name" value="DISEASE RESISTANCE PROTEIN RP"/>
    <property type="match status" value="1"/>
</dbReference>
<feature type="domain" description="Disease resistance protein winged helix" evidence="3">
    <location>
        <begin position="76"/>
        <end position="143"/>
    </location>
</feature>
<dbReference type="FunFam" id="1.10.10.10:FF:000322">
    <property type="entry name" value="Probable disease resistance protein At1g63360"/>
    <property type="match status" value="1"/>
</dbReference>
<dbReference type="GO" id="GO:0009626">
    <property type="term" value="P:plant-type hypersensitive response"/>
    <property type="evidence" value="ECO:0007669"/>
    <property type="project" value="UniProtKB-ARBA"/>
</dbReference>
<dbReference type="GO" id="GO:0002758">
    <property type="term" value="P:innate immune response-activating signaling pathway"/>
    <property type="evidence" value="ECO:0007669"/>
    <property type="project" value="UniProtKB-ARBA"/>
</dbReference>
<dbReference type="GO" id="GO:0042742">
    <property type="term" value="P:defense response to bacterium"/>
    <property type="evidence" value="ECO:0007669"/>
    <property type="project" value="UniProtKB-ARBA"/>
</dbReference>
<keyword evidence="5" id="KW-1185">Reference proteome</keyword>
<evidence type="ECO:0000313" key="5">
    <source>
        <dbReference type="Proteomes" id="UP000479710"/>
    </source>
</evidence>
<organism evidence="4 5">
    <name type="scientific">Oryza meyeriana var. granulata</name>
    <dbReference type="NCBI Taxonomy" id="110450"/>
    <lineage>
        <taxon>Eukaryota</taxon>
        <taxon>Viridiplantae</taxon>
        <taxon>Streptophyta</taxon>
        <taxon>Embryophyta</taxon>
        <taxon>Tracheophyta</taxon>
        <taxon>Spermatophyta</taxon>
        <taxon>Magnoliopsida</taxon>
        <taxon>Liliopsida</taxon>
        <taxon>Poales</taxon>
        <taxon>Poaceae</taxon>
        <taxon>BOP clade</taxon>
        <taxon>Oryzoideae</taxon>
        <taxon>Oryzeae</taxon>
        <taxon>Oryzinae</taxon>
        <taxon>Oryza</taxon>
        <taxon>Oryza meyeriana</taxon>
    </lineage>
</organism>
<dbReference type="PANTHER" id="PTHR23155:SF1028">
    <property type="entry name" value="OS08G0174800 PROTEIN"/>
    <property type="match status" value="1"/>
</dbReference>
<evidence type="ECO:0000313" key="4">
    <source>
        <dbReference type="EMBL" id="KAF0897702.1"/>
    </source>
</evidence>
<keyword evidence="1" id="KW-0677">Repeat</keyword>